<reference evidence="2" key="3">
    <citation type="submission" date="2020-12" db="UniProtKB">
        <authorList>
            <consortium name="EnsemblPlants"/>
        </authorList>
    </citation>
    <scope>IDENTIFICATION</scope>
</reference>
<dbReference type="EnsemblPlants" id="Pp3c2_8491V3.1">
    <property type="protein sequence ID" value="Pp3c2_8491V3.1"/>
    <property type="gene ID" value="Pp3c2_8491"/>
</dbReference>
<dbReference type="AlphaFoldDB" id="A0A2K1L0P8"/>
<dbReference type="EMBL" id="ABEU02000002">
    <property type="protein sequence ID" value="PNR59595.1"/>
    <property type="molecule type" value="Genomic_DNA"/>
</dbReference>
<name>A0A2K1L0P8_PHYPA</name>
<sequence>MHRQNYHMTPNPKTTSSPQQKCEYEFDYKFKNSVKKVDRPSPKLSITLIIDCMTTGYTGNETATCSNWREAFKPTSKTSKAPRIHLSRSSKATSKTFMCLLMRTHYATLQHLLQNGEGKQLYVHQHTCVHQKSFPCQHHGKDSPTQQAKTRITCCKKLSNRHARHSPTARHINKKN</sequence>
<reference evidence="1 3" key="2">
    <citation type="journal article" date="2018" name="Plant J.">
        <title>The Physcomitrella patens chromosome-scale assembly reveals moss genome structure and evolution.</title>
        <authorList>
            <person name="Lang D."/>
            <person name="Ullrich K.K."/>
            <person name="Murat F."/>
            <person name="Fuchs J."/>
            <person name="Jenkins J."/>
            <person name="Haas F.B."/>
            <person name="Piednoel M."/>
            <person name="Gundlach H."/>
            <person name="Van Bel M."/>
            <person name="Meyberg R."/>
            <person name="Vives C."/>
            <person name="Morata J."/>
            <person name="Symeonidi A."/>
            <person name="Hiss M."/>
            <person name="Muchero W."/>
            <person name="Kamisugi Y."/>
            <person name="Saleh O."/>
            <person name="Blanc G."/>
            <person name="Decker E.L."/>
            <person name="van Gessel N."/>
            <person name="Grimwood J."/>
            <person name="Hayes R.D."/>
            <person name="Graham S.W."/>
            <person name="Gunter L.E."/>
            <person name="McDaniel S.F."/>
            <person name="Hoernstein S.N.W."/>
            <person name="Larsson A."/>
            <person name="Li F.W."/>
            <person name="Perroud P.F."/>
            <person name="Phillips J."/>
            <person name="Ranjan P."/>
            <person name="Rokshar D.S."/>
            <person name="Rothfels C.J."/>
            <person name="Schneider L."/>
            <person name="Shu S."/>
            <person name="Stevenson D.W."/>
            <person name="Thummler F."/>
            <person name="Tillich M."/>
            <person name="Villarreal Aguilar J.C."/>
            <person name="Widiez T."/>
            <person name="Wong G.K."/>
            <person name="Wymore A."/>
            <person name="Zhang Y."/>
            <person name="Zimmer A.D."/>
            <person name="Quatrano R.S."/>
            <person name="Mayer K.F.X."/>
            <person name="Goodstein D."/>
            <person name="Casacuberta J.M."/>
            <person name="Vandepoele K."/>
            <person name="Reski R."/>
            <person name="Cuming A.C."/>
            <person name="Tuskan G.A."/>
            <person name="Maumus F."/>
            <person name="Salse J."/>
            <person name="Schmutz J."/>
            <person name="Rensing S.A."/>
        </authorList>
    </citation>
    <scope>NUCLEOTIDE SEQUENCE [LARGE SCALE GENOMIC DNA]</scope>
    <source>
        <strain evidence="2 3">cv. Gransden 2004</strain>
    </source>
</reference>
<evidence type="ECO:0000313" key="1">
    <source>
        <dbReference type="EMBL" id="PNR59595.1"/>
    </source>
</evidence>
<evidence type="ECO:0000313" key="2">
    <source>
        <dbReference type="EnsemblPlants" id="Pp3c2_8491V3.1"/>
    </source>
</evidence>
<keyword evidence="3" id="KW-1185">Reference proteome</keyword>
<proteinExistence type="predicted"/>
<organism evidence="1">
    <name type="scientific">Physcomitrium patens</name>
    <name type="common">Spreading-leaved earth moss</name>
    <name type="synonym">Physcomitrella patens</name>
    <dbReference type="NCBI Taxonomy" id="3218"/>
    <lineage>
        <taxon>Eukaryota</taxon>
        <taxon>Viridiplantae</taxon>
        <taxon>Streptophyta</taxon>
        <taxon>Embryophyta</taxon>
        <taxon>Bryophyta</taxon>
        <taxon>Bryophytina</taxon>
        <taxon>Bryopsida</taxon>
        <taxon>Funariidae</taxon>
        <taxon>Funariales</taxon>
        <taxon>Funariaceae</taxon>
        <taxon>Physcomitrium</taxon>
    </lineage>
</organism>
<reference evidence="1 3" key="1">
    <citation type="journal article" date="2008" name="Science">
        <title>The Physcomitrella genome reveals evolutionary insights into the conquest of land by plants.</title>
        <authorList>
            <person name="Rensing S."/>
            <person name="Lang D."/>
            <person name="Zimmer A."/>
            <person name="Terry A."/>
            <person name="Salamov A."/>
            <person name="Shapiro H."/>
            <person name="Nishiyama T."/>
            <person name="Perroud P.-F."/>
            <person name="Lindquist E."/>
            <person name="Kamisugi Y."/>
            <person name="Tanahashi T."/>
            <person name="Sakakibara K."/>
            <person name="Fujita T."/>
            <person name="Oishi K."/>
            <person name="Shin-I T."/>
            <person name="Kuroki Y."/>
            <person name="Toyoda A."/>
            <person name="Suzuki Y."/>
            <person name="Hashimoto A."/>
            <person name="Yamaguchi K."/>
            <person name="Sugano A."/>
            <person name="Kohara Y."/>
            <person name="Fujiyama A."/>
            <person name="Anterola A."/>
            <person name="Aoki S."/>
            <person name="Ashton N."/>
            <person name="Barbazuk W.B."/>
            <person name="Barker E."/>
            <person name="Bennetzen J."/>
            <person name="Bezanilla M."/>
            <person name="Blankenship R."/>
            <person name="Cho S.H."/>
            <person name="Dutcher S."/>
            <person name="Estelle M."/>
            <person name="Fawcett J.A."/>
            <person name="Gundlach H."/>
            <person name="Hanada K."/>
            <person name="Heyl A."/>
            <person name="Hicks K.A."/>
            <person name="Hugh J."/>
            <person name="Lohr M."/>
            <person name="Mayer K."/>
            <person name="Melkozernov A."/>
            <person name="Murata T."/>
            <person name="Nelson D."/>
            <person name="Pils B."/>
            <person name="Prigge M."/>
            <person name="Reiss B."/>
            <person name="Renner T."/>
            <person name="Rombauts S."/>
            <person name="Rushton P."/>
            <person name="Sanderfoot A."/>
            <person name="Schween G."/>
            <person name="Shiu S.-H."/>
            <person name="Stueber K."/>
            <person name="Theodoulou F.L."/>
            <person name="Tu H."/>
            <person name="Van de Peer Y."/>
            <person name="Verrier P.J."/>
            <person name="Waters E."/>
            <person name="Wood A."/>
            <person name="Yang L."/>
            <person name="Cove D."/>
            <person name="Cuming A."/>
            <person name="Hasebe M."/>
            <person name="Lucas S."/>
            <person name="Mishler D.B."/>
            <person name="Reski R."/>
            <person name="Grigoriev I."/>
            <person name="Quatrano R.S."/>
            <person name="Boore J.L."/>
        </authorList>
    </citation>
    <scope>NUCLEOTIDE SEQUENCE [LARGE SCALE GENOMIC DNA]</scope>
    <source>
        <strain evidence="2 3">cv. Gransden 2004</strain>
    </source>
</reference>
<gene>
    <name evidence="1" type="ORF">PHYPA_002386</name>
</gene>
<accession>A0A2K1L0P8</accession>
<evidence type="ECO:0000313" key="3">
    <source>
        <dbReference type="Proteomes" id="UP000006727"/>
    </source>
</evidence>
<dbReference type="Gramene" id="Pp3c2_8491V3.1">
    <property type="protein sequence ID" value="Pp3c2_8491V3.1"/>
    <property type="gene ID" value="Pp3c2_8491"/>
</dbReference>
<protein>
    <submittedName>
        <fullName evidence="1 2">Uncharacterized protein</fullName>
    </submittedName>
</protein>
<dbReference type="Proteomes" id="UP000006727">
    <property type="component" value="Chromosome 2"/>
</dbReference>
<dbReference type="InParanoid" id="A0A2K1L0P8"/>